<organism evidence="7 8">
    <name type="scientific">Methanothermococcus okinawensis</name>
    <dbReference type="NCBI Taxonomy" id="155863"/>
    <lineage>
        <taxon>Archaea</taxon>
        <taxon>Methanobacteriati</taxon>
        <taxon>Methanobacteriota</taxon>
        <taxon>Methanomada group</taxon>
        <taxon>Methanococci</taxon>
        <taxon>Methanococcales</taxon>
        <taxon>Methanococcaceae</taxon>
        <taxon>Methanothermococcus</taxon>
    </lineage>
</organism>
<dbReference type="InterPro" id="IPR005226">
    <property type="entry name" value="UPF0014_fam"/>
</dbReference>
<dbReference type="EMBL" id="DQSV01000001">
    <property type="protein sequence ID" value="HIP16679.1"/>
    <property type="molecule type" value="Genomic_DNA"/>
</dbReference>
<evidence type="ECO:0000313" key="7">
    <source>
        <dbReference type="EMBL" id="HIP16679.1"/>
    </source>
</evidence>
<dbReference type="PANTHER" id="PTHR30028">
    <property type="entry name" value="UPF0014 INNER MEMBRANE PROTEIN YBBM-RELATED"/>
    <property type="match status" value="1"/>
</dbReference>
<reference evidence="7" key="1">
    <citation type="journal article" date="2020" name="ISME J.">
        <title>Gammaproteobacteria mediating utilization of methyl-, sulfur- and petroleum organic compounds in deep ocean hydrothermal plumes.</title>
        <authorList>
            <person name="Zhou Z."/>
            <person name="Liu Y."/>
            <person name="Pan J."/>
            <person name="Cron B.R."/>
            <person name="Toner B.M."/>
            <person name="Anantharaman K."/>
            <person name="Breier J.A."/>
            <person name="Dick G.J."/>
            <person name="Li M."/>
        </authorList>
    </citation>
    <scope>NUCLEOTIDE SEQUENCE</scope>
    <source>
        <strain evidence="7">SZUA-1385</strain>
    </source>
</reference>
<dbReference type="GO" id="GO:0005886">
    <property type="term" value="C:plasma membrane"/>
    <property type="evidence" value="ECO:0007669"/>
    <property type="project" value="TreeGrafter"/>
</dbReference>
<dbReference type="Pfam" id="PF03649">
    <property type="entry name" value="UPF0014"/>
    <property type="match status" value="1"/>
</dbReference>
<feature type="non-terminal residue" evidence="7">
    <location>
        <position position="199"/>
    </location>
</feature>
<feature type="transmembrane region" description="Helical" evidence="6">
    <location>
        <begin position="117"/>
        <end position="137"/>
    </location>
</feature>
<evidence type="ECO:0000256" key="2">
    <source>
        <dbReference type="ARBA" id="ARBA00005268"/>
    </source>
</evidence>
<name>A0A832YSD3_9EURY</name>
<evidence type="ECO:0000256" key="1">
    <source>
        <dbReference type="ARBA" id="ARBA00004141"/>
    </source>
</evidence>
<keyword evidence="5 6" id="KW-0472">Membrane</keyword>
<comment type="similarity">
    <text evidence="2">Belongs to the UPF0014 family.</text>
</comment>
<evidence type="ECO:0000256" key="4">
    <source>
        <dbReference type="ARBA" id="ARBA00022989"/>
    </source>
</evidence>
<feature type="transmembrane region" description="Helical" evidence="6">
    <location>
        <begin position="30"/>
        <end position="51"/>
    </location>
</feature>
<sequence length="199" mass="22568">MIELIYGFIFILIAIILSIKENLKLERELLVSAILAFIQLIFLGYVLIYVFEYGGMAFTYLIICIMILTATYIVNNKIKVIHKRKMFIYLFLTFLIITIITLSILVFSKIIPYEPKYVIPLMGMAIGNSMNTVHLALDKIIDHIKSNRDELWGYLSLGAGEFQALKPFMTIAIKSSIMPTINRAKSVGIIFIPGAMTGM</sequence>
<feature type="transmembrane region" description="Helical" evidence="6">
    <location>
        <begin position="57"/>
        <end position="75"/>
    </location>
</feature>
<dbReference type="AlphaFoldDB" id="A0A832YSD3"/>
<protein>
    <submittedName>
        <fullName evidence="7">Iron export ABC transporter permease subunit FetB</fullName>
    </submittedName>
</protein>
<gene>
    <name evidence="7" type="primary">fetB</name>
    <name evidence="7" type="ORF">EYG76_00015</name>
</gene>
<accession>A0A832YSD3</accession>
<proteinExistence type="inferred from homology"/>
<keyword evidence="3 6" id="KW-0812">Transmembrane</keyword>
<evidence type="ECO:0000256" key="6">
    <source>
        <dbReference type="SAM" id="Phobius"/>
    </source>
</evidence>
<evidence type="ECO:0000256" key="3">
    <source>
        <dbReference type="ARBA" id="ARBA00022692"/>
    </source>
</evidence>
<dbReference type="Proteomes" id="UP000605144">
    <property type="component" value="Unassembled WGS sequence"/>
</dbReference>
<dbReference type="PANTHER" id="PTHR30028:SF0">
    <property type="entry name" value="PROTEIN ALUMINUM SENSITIVE 3"/>
    <property type="match status" value="1"/>
</dbReference>
<evidence type="ECO:0000313" key="8">
    <source>
        <dbReference type="Proteomes" id="UP000605144"/>
    </source>
</evidence>
<feature type="transmembrane region" description="Helical" evidence="6">
    <location>
        <begin position="6"/>
        <end position="23"/>
    </location>
</feature>
<comment type="caution">
    <text evidence="7">The sequence shown here is derived from an EMBL/GenBank/DDBJ whole genome shotgun (WGS) entry which is preliminary data.</text>
</comment>
<feature type="transmembrane region" description="Helical" evidence="6">
    <location>
        <begin position="87"/>
        <end position="111"/>
    </location>
</feature>
<comment type="subcellular location">
    <subcellularLocation>
        <location evidence="1">Membrane</location>
        <topology evidence="1">Multi-pass membrane protein</topology>
    </subcellularLocation>
</comment>
<keyword evidence="4 6" id="KW-1133">Transmembrane helix</keyword>
<evidence type="ECO:0000256" key="5">
    <source>
        <dbReference type="ARBA" id="ARBA00023136"/>
    </source>
</evidence>